<evidence type="ECO:0000256" key="6">
    <source>
        <dbReference type="ARBA" id="ARBA00022989"/>
    </source>
</evidence>
<feature type="transmembrane region" description="Helical" evidence="9">
    <location>
        <begin position="26"/>
        <end position="51"/>
    </location>
</feature>
<comment type="subunit">
    <text evidence="9">Component of the Sec protein translocase complex. Heterotrimer consisting of SecY, SecE and SecG subunits. The heterotrimers can form oligomers, although 1 heterotrimer is thought to be able to translocate proteins. Interacts with the ribosome. Interacts with SecDF, and other proteins may be involved. Interacts with SecA.</text>
</comment>
<dbReference type="GO" id="GO:0005886">
    <property type="term" value="C:plasma membrane"/>
    <property type="evidence" value="ECO:0007669"/>
    <property type="project" value="UniProtKB-SubCell"/>
</dbReference>
<protein>
    <recommendedName>
        <fullName evidence="9">Protein translocase subunit SecE</fullName>
    </recommendedName>
</protein>
<evidence type="ECO:0000256" key="7">
    <source>
        <dbReference type="ARBA" id="ARBA00023010"/>
    </source>
</evidence>
<dbReference type="GO" id="GO:0006605">
    <property type="term" value="P:protein targeting"/>
    <property type="evidence" value="ECO:0007669"/>
    <property type="project" value="UniProtKB-UniRule"/>
</dbReference>
<dbReference type="HAMAP" id="MF_00422">
    <property type="entry name" value="SecE"/>
    <property type="match status" value="1"/>
</dbReference>
<keyword evidence="5 9" id="KW-0653">Protein transport</keyword>
<comment type="subcellular location">
    <subcellularLocation>
        <location evidence="9">Cell membrane</location>
        <topology evidence="9">Single-pass membrane protein</topology>
    </subcellularLocation>
    <subcellularLocation>
        <location evidence="1">Membrane</location>
    </subcellularLocation>
</comment>
<evidence type="ECO:0000313" key="10">
    <source>
        <dbReference type="EMBL" id="KKP47940.1"/>
    </source>
</evidence>
<dbReference type="InterPro" id="IPR005807">
    <property type="entry name" value="SecE_bac"/>
</dbReference>
<evidence type="ECO:0000313" key="11">
    <source>
        <dbReference type="Proteomes" id="UP000033995"/>
    </source>
</evidence>
<dbReference type="GO" id="GO:0008320">
    <property type="term" value="F:protein transmembrane transporter activity"/>
    <property type="evidence" value="ECO:0007669"/>
    <property type="project" value="UniProtKB-UniRule"/>
</dbReference>
<evidence type="ECO:0000256" key="5">
    <source>
        <dbReference type="ARBA" id="ARBA00022927"/>
    </source>
</evidence>
<dbReference type="GO" id="GO:0009306">
    <property type="term" value="P:protein secretion"/>
    <property type="evidence" value="ECO:0007669"/>
    <property type="project" value="UniProtKB-UniRule"/>
</dbReference>
<evidence type="ECO:0000256" key="2">
    <source>
        <dbReference type="ARBA" id="ARBA00022448"/>
    </source>
</evidence>
<dbReference type="Gene3D" id="1.20.5.1030">
    <property type="entry name" value="Preprotein translocase secy subunit"/>
    <property type="match status" value="1"/>
</dbReference>
<comment type="function">
    <text evidence="9">Essential subunit of the Sec protein translocation channel SecYEG. Clamps together the 2 halves of SecY. May contact the channel plug during translocation.</text>
</comment>
<dbReference type="NCBIfam" id="TIGR00964">
    <property type="entry name" value="secE_bact"/>
    <property type="match status" value="1"/>
</dbReference>
<evidence type="ECO:0000256" key="9">
    <source>
        <dbReference type="HAMAP-Rule" id="MF_00422"/>
    </source>
</evidence>
<sequence>MNKIFSYFSEVLIELKKVSWPKRNEVIQLLSLVLVISAIVAIFIGIVDFGLTKALENLVAR</sequence>
<evidence type="ECO:0000256" key="1">
    <source>
        <dbReference type="ARBA" id="ARBA00004370"/>
    </source>
</evidence>
<organism evidence="10 11">
    <name type="scientific">Candidatus Woesebacteria bacterium GW2011_GWA2_33_28</name>
    <dbReference type="NCBI Taxonomy" id="1618561"/>
    <lineage>
        <taxon>Bacteria</taxon>
        <taxon>Candidatus Woeseibacteriota</taxon>
    </lineage>
</organism>
<name>A0A0G0C9T6_9BACT</name>
<comment type="caution">
    <text evidence="10">The sequence shown here is derived from an EMBL/GenBank/DDBJ whole genome shotgun (WGS) entry which is preliminary data.</text>
</comment>
<keyword evidence="6 9" id="KW-1133">Transmembrane helix</keyword>
<dbReference type="InterPro" id="IPR001901">
    <property type="entry name" value="Translocase_SecE/Sec61-g"/>
</dbReference>
<dbReference type="EMBL" id="LBOZ01000002">
    <property type="protein sequence ID" value="KKP47940.1"/>
    <property type="molecule type" value="Genomic_DNA"/>
</dbReference>
<dbReference type="GO" id="GO:0065002">
    <property type="term" value="P:intracellular protein transmembrane transport"/>
    <property type="evidence" value="ECO:0007669"/>
    <property type="project" value="UniProtKB-UniRule"/>
</dbReference>
<keyword evidence="7 9" id="KW-0811">Translocation</keyword>
<accession>A0A0G0C9T6</accession>
<dbReference type="Pfam" id="PF00584">
    <property type="entry name" value="SecE"/>
    <property type="match status" value="1"/>
</dbReference>
<dbReference type="PROSITE" id="PS01067">
    <property type="entry name" value="SECE_SEC61G"/>
    <property type="match status" value="1"/>
</dbReference>
<keyword evidence="8 9" id="KW-0472">Membrane</keyword>
<evidence type="ECO:0000256" key="3">
    <source>
        <dbReference type="ARBA" id="ARBA00022475"/>
    </source>
</evidence>
<keyword evidence="4 9" id="KW-0812">Transmembrane</keyword>
<keyword evidence="2 9" id="KW-0813">Transport</keyword>
<dbReference type="InterPro" id="IPR038379">
    <property type="entry name" value="SecE_sf"/>
</dbReference>
<evidence type="ECO:0000256" key="4">
    <source>
        <dbReference type="ARBA" id="ARBA00022692"/>
    </source>
</evidence>
<reference evidence="10 11" key="1">
    <citation type="journal article" date="2015" name="Nature">
        <title>rRNA introns, odd ribosomes, and small enigmatic genomes across a large radiation of phyla.</title>
        <authorList>
            <person name="Brown C.T."/>
            <person name="Hug L.A."/>
            <person name="Thomas B.C."/>
            <person name="Sharon I."/>
            <person name="Castelle C.J."/>
            <person name="Singh A."/>
            <person name="Wilkins M.J."/>
            <person name="Williams K.H."/>
            <person name="Banfield J.F."/>
        </authorList>
    </citation>
    <scope>NUCLEOTIDE SEQUENCE [LARGE SCALE GENOMIC DNA]</scope>
</reference>
<dbReference type="Proteomes" id="UP000033995">
    <property type="component" value="Unassembled WGS sequence"/>
</dbReference>
<dbReference type="GO" id="GO:0043952">
    <property type="term" value="P:protein transport by the Sec complex"/>
    <property type="evidence" value="ECO:0007669"/>
    <property type="project" value="UniProtKB-UniRule"/>
</dbReference>
<proteinExistence type="inferred from homology"/>
<dbReference type="PANTHER" id="PTHR33910">
    <property type="entry name" value="PROTEIN TRANSLOCASE SUBUNIT SECE"/>
    <property type="match status" value="1"/>
</dbReference>
<evidence type="ECO:0000256" key="8">
    <source>
        <dbReference type="ARBA" id="ARBA00023136"/>
    </source>
</evidence>
<dbReference type="PANTHER" id="PTHR33910:SF1">
    <property type="entry name" value="PROTEIN TRANSLOCASE SUBUNIT SECE"/>
    <property type="match status" value="1"/>
</dbReference>
<keyword evidence="3 9" id="KW-1003">Cell membrane</keyword>
<gene>
    <name evidence="9" type="primary">secE</name>
    <name evidence="10" type="ORF">UR38_C0002G0043</name>
</gene>
<comment type="similarity">
    <text evidence="9">Belongs to the SecE/SEC61-gamma family.</text>
</comment>
<dbReference type="AlphaFoldDB" id="A0A0G0C9T6"/>